<keyword evidence="3" id="KW-1185">Reference proteome</keyword>
<dbReference type="InterPro" id="IPR016977">
    <property type="entry name" value="ComGF"/>
</dbReference>
<sequence length="148" mass="17309">MKPCHNNGFTFIEMIFAFSIFLLIVSLFPLVFQLLSQNGFVEERLQRMEWEVFSAQVKQEVRMCDSLKIENNRMMLKKDKESIMYEKYGTSIRRKVDLKGHEIMLQNIQTVTFEEVIKGVRISVVDQYNQGESITVRTAVDEEGLYGP</sequence>
<gene>
    <name evidence="2" type="primary">comGF</name>
    <name evidence="2" type="ORF">R4Z09_07160</name>
</gene>
<keyword evidence="1" id="KW-0472">Membrane</keyword>
<organism evidence="2 3">
    <name type="scientific">Niallia oryzisoli</name>
    <dbReference type="NCBI Taxonomy" id="1737571"/>
    <lineage>
        <taxon>Bacteria</taxon>
        <taxon>Bacillati</taxon>
        <taxon>Bacillota</taxon>
        <taxon>Bacilli</taxon>
        <taxon>Bacillales</taxon>
        <taxon>Bacillaceae</taxon>
        <taxon>Niallia</taxon>
    </lineage>
</organism>
<evidence type="ECO:0000313" key="3">
    <source>
        <dbReference type="Proteomes" id="UP001357223"/>
    </source>
</evidence>
<keyword evidence="1" id="KW-0812">Transmembrane</keyword>
<dbReference type="Proteomes" id="UP001357223">
    <property type="component" value="Chromosome"/>
</dbReference>
<accession>A0ABZ2CG49</accession>
<evidence type="ECO:0000313" key="2">
    <source>
        <dbReference type="EMBL" id="WVX82754.1"/>
    </source>
</evidence>
<keyword evidence="1" id="KW-1133">Transmembrane helix</keyword>
<reference evidence="2 3" key="1">
    <citation type="submission" date="2023-10" db="EMBL/GenBank/DDBJ databases">
        <title>Niallia locisalis sp.nov. isolated from a salt pond sample.</title>
        <authorList>
            <person name="Li X.-J."/>
            <person name="Dong L."/>
        </authorList>
    </citation>
    <scope>NUCLEOTIDE SEQUENCE [LARGE SCALE GENOMIC DNA]</scope>
    <source>
        <strain evidence="2 3">DSM 29761</strain>
    </source>
</reference>
<dbReference type="RefSeq" id="WP_338451649.1">
    <property type="nucleotide sequence ID" value="NZ_CP137640.1"/>
</dbReference>
<name>A0ABZ2CG49_9BACI</name>
<protein>
    <submittedName>
        <fullName evidence="2">Competence type IV pilus minor pilin ComGF</fullName>
    </submittedName>
</protein>
<dbReference type="NCBIfam" id="NF041002">
    <property type="entry name" value="pilin_ComGF"/>
    <property type="match status" value="1"/>
</dbReference>
<dbReference type="Pfam" id="PF15980">
    <property type="entry name" value="ComGF"/>
    <property type="match status" value="1"/>
</dbReference>
<feature type="transmembrane region" description="Helical" evidence="1">
    <location>
        <begin position="15"/>
        <end position="35"/>
    </location>
</feature>
<dbReference type="EMBL" id="CP137640">
    <property type="protein sequence ID" value="WVX82754.1"/>
    <property type="molecule type" value="Genomic_DNA"/>
</dbReference>
<proteinExistence type="predicted"/>
<evidence type="ECO:0000256" key="1">
    <source>
        <dbReference type="SAM" id="Phobius"/>
    </source>
</evidence>